<dbReference type="PANTHER" id="PTHR11820">
    <property type="entry name" value="ACYLPYRUVASE"/>
    <property type="match status" value="1"/>
</dbReference>
<dbReference type="OrthoDB" id="9805307at2"/>
<evidence type="ECO:0000259" key="2">
    <source>
        <dbReference type="Pfam" id="PF01557"/>
    </source>
</evidence>
<dbReference type="AlphaFoldDB" id="A0A0C6P8F9"/>
<gene>
    <name evidence="3" type="primary">hpaG</name>
    <name evidence="3" type="ORF">BN112_2701</name>
</gene>
<dbReference type="InterPro" id="IPR012686">
    <property type="entry name" value="HPA_isomer/decarb_N"/>
</dbReference>
<dbReference type="Proteomes" id="UP000007564">
    <property type="component" value="Chromosome"/>
</dbReference>
<dbReference type="InterPro" id="IPR011234">
    <property type="entry name" value="Fumarylacetoacetase-like_C"/>
</dbReference>
<sequence>MSDPLSQLYDDPPYRLSGVVYGALLNQREALDRLGEAVNQPPYKAPPKGPVLYMKPRNTLARDGQAIALAADVPAMRLGATLGLVLGRTACRVDAAEALDYVAGVVLVADLTVPHDSFYRPSARFIARDRSCFIGPRIVPLAEAGDPDAMVIHVTVDGKPAQAASMGGRVRPAARLLADVTDFMTLSPGDILLLGTCVDQPQVGRGQAFALAAEGMGELHGETQ</sequence>
<dbReference type="PANTHER" id="PTHR11820:SF114">
    <property type="entry name" value="4-HYDROXYPHENYLACETATE CATABOLISM PROTEIN"/>
    <property type="match status" value="1"/>
</dbReference>
<accession>A0A0C6P8F9</accession>
<organism evidence="3 4">
    <name type="scientific">Bordetella bronchiseptica 253</name>
    <dbReference type="NCBI Taxonomy" id="568707"/>
    <lineage>
        <taxon>Bacteria</taxon>
        <taxon>Pseudomonadati</taxon>
        <taxon>Pseudomonadota</taxon>
        <taxon>Betaproteobacteria</taxon>
        <taxon>Burkholderiales</taxon>
        <taxon>Alcaligenaceae</taxon>
        <taxon>Bordetella</taxon>
    </lineage>
</organism>
<dbReference type="HOGENOM" id="CLU_028458_4_1_4"/>
<keyword evidence="3" id="KW-0413">Isomerase</keyword>
<dbReference type="SUPFAM" id="SSF56529">
    <property type="entry name" value="FAH"/>
    <property type="match status" value="1"/>
</dbReference>
<protein>
    <submittedName>
        <fullName evidence="3">Putative fumarylacetoacetate hydrolase family protein</fullName>
        <ecNumber evidence="3">5.3.3.-</ecNumber>
    </submittedName>
</protein>
<reference evidence="3 4" key="1">
    <citation type="journal article" date="2012" name="BMC Genomics">
        <title>Comparative genomics of the classical Bordetella subspecies: the evolution and exchange of virulence-associated diversity amongst closely related pathogens.</title>
        <authorList>
            <person name="Park J."/>
            <person name="Zhang Y."/>
            <person name="Buboltz A.M."/>
            <person name="Zhang X."/>
            <person name="Schuster S.C."/>
            <person name="Ahuja U."/>
            <person name="Liu M."/>
            <person name="Miller J.F."/>
            <person name="Sebaihia M."/>
            <person name="Bentley S.D."/>
            <person name="Parkhill J."/>
            <person name="Harvill E.T."/>
        </authorList>
    </citation>
    <scope>NUCLEOTIDE SEQUENCE [LARGE SCALE GENOMIC DNA]</scope>
    <source>
        <strain evidence="3 4">253</strain>
    </source>
</reference>
<evidence type="ECO:0000313" key="3">
    <source>
        <dbReference type="EMBL" id="CCJ54618.1"/>
    </source>
</evidence>
<proteinExistence type="predicted"/>
<evidence type="ECO:0000256" key="1">
    <source>
        <dbReference type="ARBA" id="ARBA00022723"/>
    </source>
</evidence>
<dbReference type="GO" id="GO:0008704">
    <property type="term" value="F:5-carboxymethyl-2-hydroxymuconate delta-isomerase activity"/>
    <property type="evidence" value="ECO:0007669"/>
    <property type="project" value="InterPro"/>
</dbReference>
<dbReference type="GO" id="GO:0046872">
    <property type="term" value="F:metal ion binding"/>
    <property type="evidence" value="ECO:0007669"/>
    <property type="project" value="UniProtKB-KW"/>
</dbReference>
<keyword evidence="1" id="KW-0479">Metal-binding</keyword>
<dbReference type="GO" id="GO:0018800">
    <property type="term" value="F:5-oxopent-3-ene-1,2,5-tricarboxylate decarboxylase activity"/>
    <property type="evidence" value="ECO:0007669"/>
    <property type="project" value="InterPro"/>
</dbReference>
<feature type="domain" description="Fumarylacetoacetase-like C-terminal" evidence="2">
    <location>
        <begin position="20"/>
        <end position="220"/>
    </location>
</feature>
<dbReference type="KEGG" id="bbh:BN112_2701"/>
<dbReference type="EMBL" id="HE965806">
    <property type="protein sequence ID" value="CCJ54618.1"/>
    <property type="molecule type" value="Genomic_DNA"/>
</dbReference>
<dbReference type="NCBIfam" id="TIGR02305">
    <property type="entry name" value="HpaG-N-term"/>
    <property type="match status" value="1"/>
</dbReference>
<dbReference type="GO" id="GO:0016787">
    <property type="term" value="F:hydrolase activity"/>
    <property type="evidence" value="ECO:0007669"/>
    <property type="project" value="UniProtKB-KW"/>
</dbReference>
<dbReference type="GeneID" id="56480591"/>
<keyword evidence="3" id="KW-0378">Hydrolase</keyword>
<dbReference type="Gene3D" id="3.90.850.10">
    <property type="entry name" value="Fumarylacetoacetase-like, C-terminal domain"/>
    <property type="match status" value="1"/>
</dbReference>
<dbReference type="RefSeq" id="WP_003808144.1">
    <property type="nucleotide sequence ID" value="NC_019382.1"/>
</dbReference>
<dbReference type="EC" id="5.3.3.-" evidence="3"/>
<dbReference type="Pfam" id="PF01557">
    <property type="entry name" value="FAA_hydrolase"/>
    <property type="match status" value="1"/>
</dbReference>
<evidence type="ECO:0000313" key="4">
    <source>
        <dbReference type="Proteomes" id="UP000007564"/>
    </source>
</evidence>
<dbReference type="InterPro" id="IPR036663">
    <property type="entry name" value="Fumarylacetoacetase_C_sf"/>
</dbReference>
<name>A0A0C6P8F9_BORBO</name>